<protein>
    <submittedName>
        <fullName evidence="11">Mechanosensitive ion channel family protein</fullName>
    </submittedName>
</protein>
<evidence type="ECO:0000259" key="10">
    <source>
        <dbReference type="Pfam" id="PF21088"/>
    </source>
</evidence>
<dbReference type="Proteomes" id="UP000609531">
    <property type="component" value="Unassembled WGS sequence"/>
</dbReference>
<feature type="transmembrane region" description="Helical" evidence="7">
    <location>
        <begin position="308"/>
        <end position="326"/>
    </location>
</feature>
<dbReference type="SUPFAM" id="SSF82689">
    <property type="entry name" value="Mechanosensitive channel protein MscS (YggB), C-terminal domain"/>
    <property type="match status" value="1"/>
</dbReference>
<dbReference type="Gene3D" id="1.10.287.1260">
    <property type="match status" value="1"/>
</dbReference>
<dbReference type="PANTHER" id="PTHR30460:SF0">
    <property type="entry name" value="MODERATE CONDUCTANCE MECHANOSENSITIVE CHANNEL YBIO"/>
    <property type="match status" value="1"/>
</dbReference>
<organism evidence="11 12">
    <name type="scientific">Acuticoccus mangrovi</name>
    <dbReference type="NCBI Taxonomy" id="2796142"/>
    <lineage>
        <taxon>Bacteria</taxon>
        <taxon>Pseudomonadati</taxon>
        <taxon>Pseudomonadota</taxon>
        <taxon>Alphaproteobacteria</taxon>
        <taxon>Hyphomicrobiales</taxon>
        <taxon>Amorphaceae</taxon>
        <taxon>Acuticoccus</taxon>
    </lineage>
</organism>
<feature type="transmembrane region" description="Helical" evidence="7">
    <location>
        <begin position="63"/>
        <end position="86"/>
    </location>
</feature>
<evidence type="ECO:0000313" key="11">
    <source>
        <dbReference type="EMBL" id="MBJ3778517.1"/>
    </source>
</evidence>
<feature type="transmembrane region" description="Helical" evidence="7">
    <location>
        <begin position="152"/>
        <end position="173"/>
    </location>
</feature>
<comment type="similarity">
    <text evidence="2">Belongs to the MscS (TC 1.A.23) family.</text>
</comment>
<dbReference type="Gene3D" id="3.30.70.100">
    <property type="match status" value="1"/>
</dbReference>
<evidence type="ECO:0000256" key="7">
    <source>
        <dbReference type="SAM" id="Phobius"/>
    </source>
</evidence>
<evidence type="ECO:0000256" key="2">
    <source>
        <dbReference type="ARBA" id="ARBA00008017"/>
    </source>
</evidence>
<evidence type="ECO:0000256" key="6">
    <source>
        <dbReference type="ARBA" id="ARBA00023136"/>
    </source>
</evidence>
<dbReference type="InterPro" id="IPR045276">
    <property type="entry name" value="YbiO_bact"/>
</dbReference>
<sequence>MSDIIITVPAGTPADEISRIHAIFPDAGFVAPTAAATAPPSVDDAFAAAVVAARSFPADLANAFAAAGGLTLLAYMAIAVVAGAVAEGVFRLMSPKRSAAAGSDVARLRDRAPRALRFLVRRLIALAIFTVVAVIVGRLLPFSDEGRVLGRAVIMAIIFARIIRLFVAVCVAPTAPERRLMGFTDAEAHVVQRAVLPLAIAVAAIGTLRGFVEMAVGTDPSGSLARLVLAVILSIATISFFVAIRRPLGSLIGRSLANNGEASPSWGTRLARRTVTLYIVLVVLDMTVKSLGALGLLGAAAASGAGSTVFLLVLAPLIVAALRIWVGELEEHEKTPAVLAGFALAEGAVIVGIASLLFTAWGIQPFGNSDAEGLAAIVPHIMEAAVIIVVGVAVWRAVLGILGEAHGKKDGDEAAEHGEMGGAGDRMDTILPILRGAALVLIVLVTAFTALTSLGVNVAPLIASAGVLGLAIGFGAQTLVTDIISGLFYLYEDALRVGEYIETDAGGGAVERISLRSATLRHPRGAVITVPFSKMGTIKNASRDWAVMKFTFRVPADTDVEMVRKLVKKVGEEMAQDPELKDKIIGPLKSQGAVSITGRSYEIGCKFTAVPGQQFAIRRYAFAMLQRALKEKGVPLAGQDVDFSQLAQAVHPAP</sequence>
<evidence type="ECO:0000259" key="9">
    <source>
        <dbReference type="Pfam" id="PF21082"/>
    </source>
</evidence>
<dbReference type="InterPro" id="IPR011066">
    <property type="entry name" value="MscS_channel_C_sf"/>
</dbReference>
<dbReference type="InterPro" id="IPR006685">
    <property type="entry name" value="MscS_channel_2nd"/>
</dbReference>
<dbReference type="RefSeq" id="WP_211110528.1">
    <property type="nucleotide sequence ID" value="NZ_JAEKJA010000030.1"/>
</dbReference>
<dbReference type="Pfam" id="PF21088">
    <property type="entry name" value="MS_channel_1st"/>
    <property type="match status" value="1"/>
</dbReference>
<feature type="transmembrane region" description="Helical" evidence="7">
    <location>
        <begin position="436"/>
        <end position="456"/>
    </location>
</feature>
<gene>
    <name evidence="11" type="ORF">JCR33_22645</name>
</gene>
<dbReference type="SUPFAM" id="SSF82861">
    <property type="entry name" value="Mechanosensitive channel protein MscS (YggB), transmembrane region"/>
    <property type="match status" value="1"/>
</dbReference>
<keyword evidence="5 7" id="KW-1133">Transmembrane helix</keyword>
<feature type="transmembrane region" description="Helical" evidence="7">
    <location>
        <begin position="462"/>
        <end position="491"/>
    </location>
</feature>
<dbReference type="Pfam" id="PF00924">
    <property type="entry name" value="MS_channel_2nd"/>
    <property type="match status" value="1"/>
</dbReference>
<reference evidence="11" key="1">
    <citation type="submission" date="2020-12" db="EMBL/GenBank/DDBJ databases">
        <title>Bacterial taxonomy.</title>
        <authorList>
            <person name="Pan X."/>
        </authorList>
    </citation>
    <scope>NUCLEOTIDE SEQUENCE</scope>
    <source>
        <strain evidence="11">B2012</strain>
    </source>
</reference>
<dbReference type="InterPro" id="IPR010920">
    <property type="entry name" value="LSM_dom_sf"/>
</dbReference>
<keyword evidence="4 7" id="KW-0812">Transmembrane</keyword>
<dbReference type="InterPro" id="IPR023408">
    <property type="entry name" value="MscS_beta-dom_sf"/>
</dbReference>
<evidence type="ECO:0000256" key="1">
    <source>
        <dbReference type="ARBA" id="ARBA00004651"/>
    </source>
</evidence>
<feature type="domain" description="Mechanosensitive ion channel MscS C-terminal" evidence="9">
    <location>
        <begin position="549"/>
        <end position="634"/>
    </location>
</feature>
<feature type="transmembrane region" description="Helical" evidence="7">
    <location>
        <begin position="375"/>
        <end position="399"/>
    </location>
</feature>
<dbReference type="GO" id="GO:0008381">
    <property type="term" value="F:mechanosensitive monoatomic ion channel activity"/>
    <property type="evidence" value="ECO:0007669"/>
    <property type="project" value="InterPro"/>
</dbReference>
<feature type="transmembrane region" description="Helical" evidence="7">
    <location>
        <begin position="194"/>
        <end position="212"/>
    </location>
</feature>
<dbReference type="InterPro" id="IPR049142">
    <property type="entry name" value="MS_channel_1st"/>
</dbReference>
<feature type="transmembrane region" description="Helical" evidence="7">
    <location>
        <begin position="275"/>
        <end position="302"/>
    </location>
</feature>
<feature type="transmembrane region" description="Helical" evidence="7">
    <location>
        <begin position="224"/>
        <end position="244"/>
    </location>
</feature>
<dbReference type="SUPFAM" id="SSF50182">
    <property type="entry name" value="Sm-like ribonucleoproteins"/>
    <property type="match status" value="1"/>
</dbReference>
<evidence type="ECO:0000313" key="12">
    <source>
        <dbReference type="Proteomes" id="UP000609531"/>
    </source>
</evidence>
<evidence type="ECO:0000256" key="5">
    <source>
        <dbReference type="ARBA" id="ARBA00022989"/>
    </source>
</evidence>
<feature type="domain" description="Mechanosensitive ion channel transmembrane helices 2/3" evidence="10">
    <location>
        <begin position="439"/>
        <end position="477"/>
    </location>
</feature>
<keyword evidence="6 7" id="KW-0472">Membrane</keyword>
<proteinExistence type="inferred from homology"/>
<feature type="domain" description="Mechanosensitive ion channel MscS" evidence="8">
    <location>
        <begin position="478"/>
        <end position="543"/>
    </location>
</feature>
<dbReference type="AlphaFoldDB" id="A0A934IR13"/>
<dbReference type="EMBL" id="JAEKJA010000030">
    <property type="protein sequence ID" value="MBJ3778517.1"/>
    <property type="molecule type" value="Genomic_DNA"/>
</dbReference>
<accession>A0A934IR13</accession>
<evidence type="ECO:0000259" key="8">
    <source>
        <dbReference type="Pfam" id="PF00924"/>
    </source>
</evidence>
<feature type="transmembrane region" description="Helical" evidence="7">
    <location>
        <begin position="119"/>
        <end position="140"/>
    </location>
</feature>
<dbReference type="InterPro" id="IPR049278">
    <property type="entry name" value="MS_channel_C"/>
</dbReference>
<dbReference type="Pfam" id="PF21082">
    <property type="entry name" value="MS_channel_3rd"/>
    <property type="match status" value="1"/>
</dbReference>
<dbReference type="InterPro" id="IPR011014">
    <property type="entry name" value="MscS_channel_TM-2"/>
</dbReference>
<dbReference type="GO" id="GO:0005886">
    <property type="term" value="C:plasma membrane"/>
    <property type="evidence" value="ECO:0007669"/>
    <property type="project" value="UniProtKB-SubCell"/>
</dbReference>
<feature type="transmembrane region" description="Helical" evidence="7">
    <location>
        <begin position="338"/>
        <end position="363"/>
    </location>
</feature>
<evidence type="ECO:0000256" key="3">
    <source>
        <dbReference type="ARBA" id="ARBA00022475"/>
    </source>
</evidence>
<name>A0A934IR13_9HYPH</name>
<keyword evidence="3" id="KW-1003">Cell membrane</keyword>
<dbReference type="PANTHER" id="PTHR30460">
    <property type="entry name" value="MODERATE CONDUCTANCE MECHANOSENSITIVE CHANNEL YBIO"/>
    <property type="match status" value="1"/>
</dbReference>
<evidence type="ECO:0000256" key="4">
    <source>
        <dbReference type="ARBA" id="ARBA00022692"/>
    </source>
</evidence>
<dbReference type="Gene3D" id="2.30.30.60">
    <property type="match status" value="1"/>
</dbReference>
<keyword evidence="12" id="KW-1185">Reference proteome</keyword>
<comment type="caution">
    <text evidence="11">The sequence shown here is derived from an EMBL/GenBank/DDBJ whole genome shotgun (WGS) entry which is preliminary data.</text>
</comment>
<comment type="subcellular location">
    <subcellularLocation>
        <location evidence="1">Cell membrane</location>
        <topology evidence="1">Multi-pass membrane protein</topology>
    </subcellularLocation>
</comment>